<reference evidence="2 3" key="1">
    <citation type="submission" date="2014-02" db="EMBL/GenBank/DDBJ databases">
        <title>Comparative genomics and transcriptomics to identify genetic mechanisms underlying the emergence of carbapenem resistant Acinetobacter baumannii (CRAb).</title>
        <authorList>
            <person name="Harris A.D."/>
            <person name="Johnson K.J."/>
            <person name="George J."/>
            <person name="Shefchek K."/>
            <person name="Daugherty S.C."/>
            <person name="Parankush S."/>
            <person name="Sadzewicz L."/>
            <person name="Tallon L."/>
            <person name="Sengamalay N."/>
            <person name="Hazen T.H."/>
            <person name="Rasko D.A."/>
        </authorList>
    </citation>
    <scope>NUCLEOTIDE SEQUENCE [LARGE SCALE GENOMIC DNA]</scope>
    <source>
        <strain evidence="2 3">99063</strain>
    </source>
</reference>
<organism evidence="2 3">
    <name type="scientific">Acinetobacter baumannii 99063</name>
    <dbReference type="NCBI Taxonomy" id="1310630"/>
    <lineage>
        <taxon>Bacteria</taxon>
        <taxon>Pseudomonadati</taxon>
        <taxon>Pseudomonadota</taxon>
        <taxon>Gammaproteobacteria</taxon>
        <taxon>Moraxellales</taxon>
        <taxon>Moraxellaceae</taxon>
        <taxon>Acinetobacter</taxon>
        <taxon>Acinetobacter calcoaceticus/baumannii complex</taxon>
    </lineage>
</organism>
<dbReference type="EMBL" id="JEXJ01000047">
    <property type="protein sequence ID" value="EXC49930.1"/>
    <property type="molecule type" value="Genomic_DNA"/>
</dbReference>
<dbReference type="PATRIC" id="fig|1310630.3.peg.2635"/>
<gene>
    <name evidence="2" type="ORF">J529_2697</name>
</gene>
<sequence length="1283" mass="148207">MDIETTGVKKYAFQDLVCISLLLNLHFTENVQFFVEPENSEDAKLITDDLNGINEIEIQVKGSQESVTPTNLAQHLAHFPKGKAENCLYDRLINNPHLLVVFVMTGRCNDATSPFLSMFDNFYTPHKTTNIKKENVKAIINEFNNIEADTAESELTKNRKIYINNLYNKYKILKVKKAFERLIIIEKVTDSSLLKNCCDSLRINYTIPDDNHQSVIERLKTVVFDGKSSKQNIFNIFKEELSKFIPENIYPTNYIKQGIEDNLKEILSKKNALLITGSPRIGKTYISRWITAEYSKIGFEIKETSDVAEASRFIMDPSSSKRLVLIDDPFGAAHSIPNALHAFQQFKSLLSRLSSNRKLITAQVQDRLLEVASAESSDEIIIGDHNWLNLNKTNPIFLNDLWNSLANKYSVPSKLKDIVSTKLINGELFLEAGCLEYLAIHHSELKNNFNLENIKRLSHQDAKNLGNALADDGYKPILRALAIATNHNIEISIADLTYILYEKNIQNILSISDYMCTSMSLGQIEPIDYTDTILINYDPEYQITDIDDKLIEKLEFRKILNTKNLKDIIFSHPFYRSAAEYLVQRNTARKEHEIIDLVSKGIFCLSSKTSRATTRNLEWIFYGLKEADNQKALVELAIKALKSSFPSTRDISFQFLINNYNNLPSNIEKKIDTWSYLVSNSELLDNAVWVNGEPIYPMGNGITLESNLANYFDSFYDKPYSSELDPFFEGNNIITSEEAWDFLQLIEKYPEKLTIYAISKLLSYDEALIRSKAINIWLRIPRNDDNNLLEQVFLEIHPAIANSALESIVKVWNDCDKERQELLLNGLIKLASQPANACQMIEYIVVFDREGQIENLPWIIFGKILSTLLDSLPENIYISDHRLYHIVDISIKYLETSILISIMNSWLSWLEKQVTIKLPTDYAFGVTTILIKATMNQPELRFNFIKKLLNLHGTGAAVRVIFDLVYEWDNLTQKEKEMIINKLNKERVDKYWLQAAALIQNNIPDELCQLLLPQDIILDIPESLFTLDKKNNDLFLAVIRMYLGHPQPLWYLGTHHRGKKYWKPVIEQIIKDSAHPLFNKAWEEIYSSQNDHYVASFVKQLSPADVEKVFEILLTIKINTTDSYMPETWNLIFSKVEDPLVKSHWLKKISSYANEIFDNLPQINKWLIDSEIQKDFWKYFGNDVELLNISYMLYEHIKPNINSTSKNDLENKKNIIELLINMFRKSPPIHYSSCQILIDTISDICADNIIIEEITSYKYSLIQKRKNKIIKEEDIEAIQNWVY</sequence>
<dbReference type="Pfam" id="PF20720">
    <property type="entry name" value="nSTAND3"/>
    <property type="match status" value="1"/>
</dbReference>
<dbReference type="Proteomes" id="UP000020735">
    <property type="component" value="Unassembled WGS sequence"/>
</dbReference>
<dbReference type="InterPro" id="IPR027417">
    <property type="entry name" value="P-loop_NTPase"/>
</dbReference>
<feature type="domain" description="Novel STAND NTPase 3" evidence="1">
    <location>
        <begin position="258"/>
        <end position="361"/>
    </location>
</feature>
<dbReference type="InterPro" id="IPR049050">
    <property type="entry name" value="nSTAND3"/>
</dbReference>
<evidence type="ECO:0000313" key="3">
    <source>
        <dbReference type="Proteomes" id="UP000020735"/>
    </source>
</evidence>
<dbReference type="SUPFAM" id="SSF52540">
    <property type="entry name" value="P-loop containing nucleoside triphosphate hydrolases"/>
    <property type="match status" value="1"/>
</dbReference>
<dbReference type="RefSeq" id="WP_031985195.1">
    <property type="nucleotide sequence ID" value="NZ_JEXJ01000047.1"/>
</dbReference>
<accession>A0A009S8P4</accession>
<evidence type="ECO:0000313" key="2">
    <source>
        <dbReference type="EMBL" id="EXC49930.1"/>
    </source>
</evidence>
<evidence type="ECO:0000259" key="1">
    <source>
        <dbReference type="Pfam" id="PF20720"/>
    </source>
</evidence>
<protein>
    <recommendedName>
        <fullName evidence="1">Novel STAND NTPase 3 domain-containing protein</fullName>
    </recommendedName>
</protein>
<comment type="caution">
    <text evidence="2">The sequence shown here is derived from an EMBL/GenBank/DDBJ whole genome shotgun (WGS) entry which is preliminary data.</text>
</comment>
<proteinExistence type="predicted"/>
<name>A0A009S8P4_ACIBA</name>